<feature type="region of interest" description="Disordered" evidence="2">
    <location>
        <begin position="75"/>
        <end position="94"/>
    </location>
</feature>
<evidence type="ECO:0000313" key="3">
    <source>
        <dbReference type="EMBL" id="PZM90597.1"/>
    </source>
</evidence>
<organism evidence="3">
    <name type="scientific">Thermocrispum agreste</name>
    <dbReference type="NCBI Taxonomy" id="37925"/>
    <lineage>
        <taxon>Bacteria</taxon>
        <taxon>Bacillati</taxon>
        <taxon>Actinomycetota</taxon>
        <taxon>Actinomycetes</taxon>
        <taxon>Pseudonocardiales</taxon>
        <taxon>Pseudonocardiaceae</taxon>
        <taxon>Thermocrispum</taxon>
    </lineage>
</organism>
<dbReference type="STRING" id="1111738.GCA_000427905_03347"/>
<feature type="coiled-coil region" evidence="1">
    <location>
        <begin position="13"/>
        <end position="51"/>
    </location>
</feature>
<reference evidence="3" key="1">
    <citation type="submission" date="2018-05" db="EMBL/GenBank/DDBJ databases">
        <authorList>
            <person name="Lanie J.A."/>
            <person name="Ng W.-L."/>
            <person name="Kazmierczak K.M."/>
            <person name="Andrzejewski T.M."/>
            <person name="Davidsen T.M."/>
            <person name="Wayne K.J."/>
            <person name="Tettelin H."/>
            <person name="Glass J.I."/>
            <person name="Rusch D."/>
            <person name="Podicherti R."/>
            <person name="Tsui H.-C.T."/>
            <person name="Winkler M.E."/>
        </authorList>
    </citation>
    <scope>NUCLEOTIDE SEQUENCE</scope>
    <source>
        <strain evidence="3">ZC4RG45</strain>
    </source>
</reference>
<dbReference type="AlphaFoldDB" id="A0A2W4JAJ6"/>
<accession>A0A2W4JAJ6</accession>
<evidence type="ECO:0000256" key="2">
    <source>
        <dbReference type="SAM" id="MobiDB-lite"/>
    </source>
</evidence>
<dbReference type="EMBL" id="QGUI01000841">
    <property type="protein sequence ID" value="PZM90597.1"/>
    <property type="molecule type" value="Genomic_DNA"/>
</dbReference>
<sequence length="94" mass="10724">MHIAHRDEVRRIEREHAAEIVGYERRLQAARSELDSRLRRARAALEKLIRESKRRDQDQEYVAVADLAPFAASWLGERGGGAEPEASESDRIAT</sequence>
<gene>
    <name evidence="3" type="ORF">DIU77_17685</name>
</gene>
<evidence type="ECO:0000256" key="1">
    <source>
        <dbReference type="SAM" id="Coils"/>
    </source>
</evidence>
<comment type="caution">
    <text evidence="3">The sequence shown here is derived from an EMBL/GenBank/DDBJ whole genome shotgun (WGS) entry which is preliminary data.</text>
</comment>
<name>A0A2W4JAJ6_9PSEU</name>
<keyword evidence="1" id="KW-0175">Coiled coil</keyword>
<proteinExistence type="predicted"/>
<protein>
    <submittedName>
        <fullName evidence="3">Uncharacterized protein</fullName>
    </submittedName>
</protein>